<protein>
    <submittedName>
        <fullName evidence="2">Uncharacterized protein</fullName>
    </submittedName>
</protein>
<evidence type="ECO:0000256" key="1">
    <source>
        <dbReference type="SAM" id="MobiDB-lite"/>
    </source>
</evidence>
<reference evidence="2" key="1">
    <citation type="submission" date="2020-07" db="EMBL/GenBank/DDBJ databases">
        <title>Multicomponent nature underlies the extraordinary mechanical properties of spider dragline silk.</title>
        <authorList>
            <person name="Kono N."/>
            <person name="Nakamura H."/>
            <person name="Mori M."/>
            <person name="Yoshida Y."/>
            <person name="Ohtoshi R."/>
            <person name="Malay A.D."/>
            <person name="Moran D.A.P."/>
            <person name="Tomita M."/>
            <person name="Numata K."/>
            <person name="Arakawa K."/>
        </authorList>
    </citation>
    <scope>NUCLEOTIDE SEQUENCE</scope>
</reference>
<name>A0A8X6KER6_TRICU</name>
<evidence type="ECO:0000313" key="2">
    <source>
        <dbReference type="EMBL" id="GFQ71556.1"/>
    </source>
</evidence>
<proteinExistence type="predicted"/>
<dbReference type="AlphaFoldDB" id="A0A8X6KER6"/>
<evidence type="ECO:0000313" key="3">
    <source>
        <dbReference type="Proteomes" id="UP000887116"/>
    </source>
</evidence>
<gene>
    <name evidence="2" type="ORF">TNCT_655781</name>
</gene>
<feature type="region of interest" description="Disordered" evidence="1">
    <location>
        <begin position="60"/>
        <end position="95"/>
    </location>
</feature>
<comment type="caution">
    <text evidence="2">The sequence shown here is derived from an EMBL/GenBank/DDBJ whole genome shotgun (WGS) entry which is preliminary data.</text>
</comment>
<sequence length="95" mass="10846">MKETKVAEIIFPCRRVEIEVRNRNLDRETAKRFMCGNCAPGTGVNPLCCQNIIVNSDFFGSTDEEDTDSDYIDDDSDSDDDYSDSDSDKYKETRI</sequence>
<feature type="compositionally biased region" description="Acidic residues" evidence="1">
    <location>
        <begin position="62"/>
        <end position="85"/>
    </location>
</feature>
<keyword evidence="3" id="KW-1185">Reference proteome</keyword>
<organism evidence="2 3">
    <name type="scientific">Trichonephila clavata</name>
    <name type="common">Joro spider</name>
    <name type="synonym">Nephila clavata</name>
    <dbReference type="NCBI Taxonomy" id="2740835"/>
    <lineage>
        <taxon>Eukaryota</taxon>
        <taxon>Metazoa</taxon>
        <taxon>Ecdysozoa</taxon>
        <taxon>Arthropoda</taxon>
        <taxon>Chelicerata</taxon>
        <taxon>Arachnida</taxon>
        <taxon>Araneae</taxon>
        <taxon>Araneomorphae</taxon>
        <taxon>Entelegynae</taxon>
        <taxon>Araneoidea</taxon>
        <taxon>Nephilidae</taxon>
        <taxon>Trichonephila</taxon>
    </lineage>
</organism>
<dbReference type="EMBL" id="BMAO01021060">
    <property type="protein sequence ID" value="GFQ71556.1"/>
    <property type="molecule type" value="Genomic_DNA"/>
</dbReference>
<dbReference type="Proteomes" id="UP000887116">
    <property type="component" value="Unassembled WGS sequence"/>
</dbReference>
<accession>A0A8X6KER6</accession>
<feature type="compositionally biased region" description="Basic and acidic residues" evidence="1">
    <location>
        <begin position="86"/>
        <end position="95"/>
    </location>
</feature>